<reference evidence="3 4" key="1">
    <citation type="journal article" date="2011" name="Science">
        <title>The ecoresponsive genome of Daphnia pulex.</title>
        <authorList>
            <person name="Colbourne J.K."/>
            <person name="Pfrender M.E."/>
            <person name="Gilbert D."/>
            <person name="Thomas W.K."/>
            <person name="Tucker A."/>
            <person name="Oakley T.H."/>
            <person name="Tokishita S."/>
            <person name="Aerts A."/>
            <person name="Arnold G.J."/>
            <person name="Basu M.K."/>
            <person name="Bauer D.J."/>
            <person name="Caceres C.E."/>
            <person name="Carmel L."/>
            <person name="Casola C."/>
            <person name="Choi J.H."/>
            <person name="Detter J.C."/>
            <person name="Dong Q."/>
            <person name="Dusheyko S."/>
            <person name="Eads B.D."/>
            <person name="Frohlich T."/>
            <person name="Geiler-Samerotte K.A."/>
            <person name="Gerlach D."/>
            <person name="Hatcher P."/>
            <person name="Jogdeo S."/>
            <person name="Krijgsveld J."/>
            <person name="Kriventseva E.V."/>
            <person name="Kultz D."/>
            <person name="Laforsch C."/>
            <person name="Lindquist E."/>
            <person name="Lopez J."/>
            <person name="Manak J.R."/>
            <person name="Muller J."/>
            <person name="Pangilinan J."/>
            <person name="Patwardhan R.P."/>
            <person name="Pitluck S."/>
            <person name="Pritham E.J."/>
            <person name="Rechtsteiner A."/>
            <person name="Rho M."/>
            <person name="Rogozin I.B."/>
            <person name="Sakarya O."/>
            <person name="Salamov A."/>
            <person name="Schaack S."/>
            <person name="Shapiro H."/>
            <person name="Shiga Y."/>
            <person name="Skalitzky C."/>
            <person name="Smith Z."/>
            <person name="Souvorov A."/>
            <person name="Sung W."/>
            <person name="Tang Z."/>
            <person name="Tsuchiya D."/>
            <person name="Tu H."/>
            <person name="Vos H."/>
            <person name="Wang M."/>
            <person name="Wolf Y.I."/>
            <person name="Yamagata H."/>
            <person name="Yamada T."/>
            <person name="Ye Y."/>
            <person name="Shaw J.R."/>
            <person name="Andrews J."/>
            <person name="Crease T.J."/>
            <person name="Tang H."/>
            <person name="Lucas S.M."/>
            <person name="Robertson H.M."/>
            <person name="Bork P."/>
            <person name="Koonin E.V."/>
            <person name="Zdobnov E.M."/>
            <person name="Grigoriev I.V."/>
            <person name="Lynch M."/>
            <person name="Boore J.L."/>
        </authorList>
    </citation>
    <scope>NUCLEOTIDE SEQUENCE [LARGE SCALE GENOMIC DNA]</scope>
</reference>
<proteinExistence type="predicted"/>
<dbReference type="AlphaFoldDB" id="E9G3R6"/>
<feature type="chain" id="PRO_5003240597" evidence="2">
    <location>
        <begin position="20"/>
        <end position="166"/>
    </location>
</feature>
<gene>
    <name evidence="3" type="ORF">DAPPUDRAFT_309096</name>
</gene>
<protein>
    <submittedName>
        <fullName evidence="3">Uncharacterized protein</fullName>
    </submittedName>
</protein>
<dbReference type="OrthoDB" id="10409998at2759"/>
<dbReference type="EMBL" id="GL732531">
    <property type="protein sequence ID" value="EFX85812.1"/>
    <property type="molecule type" value="Genomic_DNA"/>
</dbReference>
<dbReference type="KEGG" id="dpx:DAPPUDRAFT_309096"/>
<accession>E9G3R6</accession>
<dbReference type="Proteomes" id="UP000000305">
    <property type="component" value="Unassembled WGS sequence"/>
</dbReference>
<dbReference type="HOGENOM" id="CLU_1604414_0_0_1"/>
<name>E9G3R6_DAPPU</name>
<evidence type="ECO:0000313" key="4">
    <source>
        <dbReference type="Proteomes" id="UP000000305"/>
    </source>
</evidence>
<feature type="region of interest" description="Disordered" evidence="1">
    <location>
        <begin position="84"/>
        <end position="124"/>
    </location>
</feature>
<evidence type="ECO:0000256" key="2">
    <source>
        <dbReference type="SAM" id="SignalP"/>
    </source>
</evidence>
<organism evidence="3 4">
    <name type="scientific">Daphnia pulex</name>
    <name type="common">Water flea</name>
    <dbReference type="NCBI Taxonomy" id="6669"/>
    <lineage>
        <taxon>Eukaryota</taxon>
        <taxon>Metazoa</taxon>
        <taxon>Ecdysozoa</taxon>
        <taxon>Arthropoda</taxon>
        <taxon>Crustacea</taxon>
        <taxon>Branchiopoda</taxon>
        <taxon>Diplostraca</taxon>
        <taxon>Cladocera</taxon>
        <taxon>Anomopoda</taxon>
        <taxon>Daphniidae</taxon>
        <taxon>Daphnia</taxon>
    </lineage>
</organism>
<evidence type="ECO:0000256" key="1">
    <source>
        <dbReference type="SAM" id="MobiDB-lite"/>
    </source>
</evidence>
<dbReference type="InParanoid" id="E9G3R6"/>
<keyword evidence="4" id="KW-1185">Reference proteome</keyword>
<feature type="signal peptide" evidence="2">
    <location>
        <begin position="1"/>
        <end position="19"/>
    </location>
</feature>
<evidence type="ECO:0000313" key="3">
    <source>
        <dbReference type="EMBL" id="EFX85812.1"/>
    </source>
</evidence>
<sequence>MSIVSLLFFIGLQVNLSIAVPVFRDAASMAFAIQHQPELFRLEAAQPTGLRAESTLVVPSVNSNFLLNLQYLSGLLNSLSTLLGQSPAPPATDAPTPATDTPTPASGPSNAPPPPPPSRAVGANLGQGRVIPSQADQKTLFSLPGLGGLFQEGAIDFRGLPVAQLG</sequence>
<feature type="compositionally biased region" description="Low complexity" evidence="1">
    <location>
        <begin position="93"/>
        <end position="109"/>
    </location>
</feature>
<keyword evidence="2" id="KW-0732">Signal</keyword>